<dbReference type="RefSeq" id="WP_126989368.1">
    <property type="nucleotide sequence ID" value="NZ_JTFC01000008.1"/>
</dbReference>
<keyword evidence="1" id="KW-0805">Transcription regulation</keyword>
<evidence type="ECO:0000256" key="1">
    <source>
        <dbReference type="ARBA" id="ARBA00023015"/>
    </source>
</evidence>
<dbReference type="InterPro" id="IPR012318">
    <property type="entry name" value="HTH_CRP"/>
</dbReference>
<comment type="caution">
    <text evidence="7">The sequence shown here is derived from an EMBL/GenBank/DDBJ whole genome shotgun (WGS) entry which is preliminary data.</text>
</comment>
<proteinExistence type="predicted"/>
<dbReference type="PANTHER" id="PTHR24567">
    <property type="entry name" value="CRP FAMILY TRANSCRIPTIONAL REGULATORY PROTEIN"/>
    <property type="match status" value="1"/>
</dbReference>
<dbReference type="PANTHER" id="PTHR24567:SF26">
    <property type="entry name" value="REGULATORY PROTEIN YEIL"/>
    <property type="match status" value="1"/>
</dbReference>
<evidence type="ECO:0000256" key="3">
    <source>
        <dbReference type="ARBA" id="ARBA00023159"/>
    </source>
</evidence>
<evidence type="ECO:0000259" key="5">
    <source>
        <dbReference type="PROSITE" id="PS50042"/>
    </source>
</evidence>
<keyword evidence="4" id="KW-0804">Transcription</keyword>
<keyword evidence="3" id="KW-0010">Activator</keyword>
<protein>
    <recommendedName>
        <fullName evidence="9">Crp/Fnr family transcriptional regulator</fullName>
    </recommendedName>
</protein>
<dbReference type="GO" id="GO:0003700">
    <property type="term" value="F:DNA-binding transcription factor activity"/>
    <property type="evidence" value="ECO:0007669"/>
    <property type="project" value="TreeGrafter"/>
</dbReference>
<evidence type="ECO:0008006" key="9">
    <source>
        <dbReference type="Google" id="ProtNLM"/>
    </source>
</evidence>
<dbReference type="SMART" id="SM00419">
    <property type="entry name" value="HTH_CRP"/>
    <property type="match status" value="1"/>
</dbReference>
<organism evidence="7 8">
    <name type="scientific">Candidatus Kurthia intestinigallinarum</name>
    <dbReference type="NCBI Taxonomy" id="1562256"/>
    <lineage>
        <taxon>Bacteria</taxon>
        <taxon>Bacillati</taxon>
        <taxon>Bacillota</taxon>
        <taxon>Bacilli</taxon>
        <taxon>Bacillales</taxon>
        <taxon>Caryophanaceae</taxon>
        <taxon>Kurthia</taxon>
    </lineage>
</organism>
<sequence length="203" mass="23669">MQEVITYIEKHGQKNTRPKGCSIFQMAENTTHIYYLKAGWVKIGQETEDGQDITLSIRKAGDLYGLAEVLTHTATRLRYAVSLTEVDYYTLSKEQLEALLKQRPILWKPLSEMMAMRLIETQNFMRAITNLQVPERLAWFLKQFITYKNGRPFVELPMTHEELSNLIGCSRQKVTANLSAWRKAQYITYERGKIELLNEQLFT</sequence>
<keyword evidence="8" id="KW-1185">Reference proteome</keyword>
<dbReference type="InterPro" id="IPR036390">
    <property type="entry name" value="WH_DNA-bd_sf"/>
</dbReference>
<dbReference type="CDD" id="cd00038">
    <property type="entry name" value="CAP_ED"/>
    <property type="match status" value="1"/>
</dbReference>
<dbReference type="Pfam" id="PF00027">
    <property type="entry name" value="cNMP_binding"/>
    <property type="match status" value="1"/>
</dbReference>
<dbReference type="PROSITE" id="PS51063">
    <property type="entry name" value="HTH_CRP_2"/>
    <property type="match status" value="1"/>
</dbReference>
<dbReference type="EMBL" id="JTFC01000008">
    <property type="protein sequence ID" value="RUS58033.1"/>
    <property type="molecule type" value="Genomic_DNA"/>
</dbReference>
<evidence type="ECO:0000313" key="7">
    <source>
        <dbReference type="EMBL" id="RUS58033.1"/>
    </source>
</evidence>
<feature type="domain" description="Cyclic nucleotide-binding" evidence="5">
    <location>
        <begin position="1"/>
        <end position="100"/>
    </location>
</feature>
<feature type="domain" description="HTH crp-type" evidence="6">
    <location>
        <begin position="131"/>
        <end position="200"/>
    </location>
</feature>
<dbReference type="InterPro" id="IPR050397">
    <property type="entry name" value="Env_Response_Regulators"/>
</dbReference>
<evidence type="ECO:0000259" key="6">
    <source>
        <dbReference type="PROSITE" id="PS51063"/>
    </source>
</evidence>
<dbReference type="Pfam" id="PF13545">
    <property type="entry name" value="HTH_Crp_2"/>
    <property type="match status" value="1"/>
</dbReference>
<reference evidence="7 8" key="1">
    <citation type="submission" date="2014-11" db="EMBL/GenBank/DDBJ databases">
        <title>Genome sequence and analysis of novel Kurthia sp.</title>
        <authorList>
            <person name="Lawson J.N."/>
            <person name="Gonzalez J.E."/>
            <person name="Rinauldi L."/>
            <person name="Xuan Z."/>
            <person name="Firman A."/>
            <person name="Shaddox L."/>
            <person name="Trudeau A."/>
            <person name="Shah S."/>
            <person name="Reiman D."/>
        </authorList>
    </citation>
    <scope>NUCLEOTIDE SEQUENCE [LARGE SCALE GENOMIC DNA]</scope>
    <source>
        <strain evidence="7 8">3B1D</strain>
    </source>
</reference>
<accession>A0A433RXN1</accession>
<dbReference type="GO" id="GO:0005829">
    <property type="term" value="C:cytosol"/>
    <property type="evidence" value="ECO:0007669"/>
    <property type="project" value="TreeGrafter"/>
</dbReference>
<dbReference type="PROSITE" id="PS50042">
    <property type="entry name" value="CNMP_BINDING_3"/>
    <property type="match status" value="1"/>
</dbReference>
<dbReference type="GO" id="GO:0003677">
    <property type="term" value="F:DNA binding"/>
    <property type="evidence" value="ECO:0007669"/>
    <property type="project" value="UniProtKB-KW"/>
</dbReference>
<dbReference type="SUPFAM" id="SSF46785">
    <property type="entry name" value="Winged helix' DNA-binding domain"/>
    <property type="match status" value="1"/>
</dbReference>
<keyword evidence="2" id="KW-0238">DNA-binding</keyword>
<name>A0A433RXN1_9BACL</name>
<evidence type="ECO:0000256" key="2">
    <source>
        <dbReference type="ARBA" id="ARBA00023125"/>
    </source>
</evidence>
<dbReference type="SUPFAM" id="SSF51206">
    <property type="entry name" value="cAMP-binding domain-like"/>
    <property type="match status" value="1"/>
</dbReference>
<dbReference type="InterPro" id="IPR018490">
    <property type="entry name" value="cNMP-bd_dom_sf"/>
</dbReference>
<dbReference type="InterPro" id="IPR014710">
    <property type="entry name" value="RmlC-like_jellyroll"/>
</dbReference>
<dbReference type="Proteomes" id="UP000288623">
    <property type="component" value="Unassembled WGS sequence"/>
</dbReference>
<dbReference type="OrthoDB" id="9810708at2"/>
<dbReference type="Gene3D" id="2.60.120.10">
    <property type="entry name" value="Jelly Rolls"/>
    <property type="match status" value="1"/>
</dbReference>
<dbReference type="InterPro" id="IPR000595">
    <property type="entry name" value="cNMP-bd_dom"/>
</dbReference>
<evidence type="ECO:0000256" key="4">
    <source>
        <dbReference type="ARBA" id="ARBA00023163"/>
    </source>
</evidence>
<evidence type="ECO:0000313" key="8">
    <source>
        <dbReference type="Proteomes" id="UP000288623"/>
    </source>
</evidence>
<dbReference type="AlphaFoldDB" id="A0A433RXN1"/>
<gene>
    <name evidence="7" type="ORF">QI30_02460</name>
</gene>